<dbReference type="Proteomes" id="UP000218181">
    <property type="component" value="Unassembled WGS sequence"/>
</dbReference>
<proteinExistence type="predicted"/>
<sequence>MTSKVEFDFTQIKKISVGEAIIKPTIHISVKGEIRFYSIDIRKTPYFRVAKTGSLVGFEFSEKPYENSFSTRRVSKINYTFSSSSKGIPQAIELSRNIGSKYYSANYPLRKDGENVYFFDITKPYKKYEKKAKGE</sequence>
<name>A0A2A5RHW3_9LACT</name>
<evidence type="ECO:0000313" key="2">
    <source>
        <dbReference type="Proteomes" id="UP000218181"/>
    </source>
</evidence>
<dbReference type="RefSeq" id="WP_096819311.1">
    <property type="nucleotide sequence ID" value="NZ_JXJU01000058.1"/>
</dbReference>
<evidence type="ECO:0000313" key="1">
    <source>
        <dbReference type="EMBL" id="PCR98644.1"/>
    </source>
</evidence>
<dbReference type="EMBL" id="JXJU01000058">
    <property type="protein sequence ID" value="PCR98644.1"/>
    <property type="molecule type" value="Genomic_DNA"/>
</dbReference>
<organism evidence="1 2">
    <name type="scientific">Lactococcus fujiensis JCM 16395</name>
    <dbReference type="NCBI Taxonomy" id="1291764"/>
    <lineage>
        <taxon>Bacteria</taxon>
        <taxon>Bacillati</taxon>
        <taxon>Bacillota</taxon>
        <taxon>Bacilli</taxon>
        <taxon>Lactobacillales</taxon>
        <taxon>Streptococcaceae</taxon>
        <taxon>Lactococcus</taxon>
    </lineage>
</organism>
<reference evidence="1 2" key="1">
    <citation type="submission" date="2014-12" db="EMBL/GenBank/DDBJ databases">
        <title>Draft genome sequences of 10 type strains of Lactococcus.</title>
        <authorList>
            <person name="Sun Z."/>
            <person name="Zhong Z."/>
            <person name="Liu W."/>
            <person name="Zhang W."/>
            <person name="Zhang H."/>
        </authorList>
    </citation>
    <scope>NUCLEOTIDE SEQUENCE [LARGE SCALE GENOMIC DNA]</scope>
    <source>
        <strain evidence="1 2">JCM 16395</strain>
    </source>
</reference>
<protein>
    <submittedName>
        <fullName evidence="1">Uncharacterized protein</fullName>
    </submittedName>
</protein>
<gene>
    <name evidence="1" type="ORF">RT41_GL001551</name>
</gene>
<dbReference type="AlphaFoldDB" id="A0A2A5RHW3"/>
<comment type="caution">
    <text evidence="1">The sequence shown here is derived from an EMBL/GenBank/DDBJ whole genome shotgun (WGS) entry which is preliminary data.</text>
</comment>
<accession>A0A2A5RHW3</accession>
<keyword evidence="2" id="KW-1185">Reference proteome</keyword>